<dbReference type="InterPro" id="IPR035919">
    <property type="entry name" value="EAL_sf"/>
</dbReference>
<dbReference type="PROSITE" id="PS50883">
    <property type="entry name" value="EAL"/>
    <property type="match status" value="1"/>
</dbReference>
<proteinExistence type="predicted"/>
<evidence type="ECO:0000313" key="4">
    <source>
        <dbReference type="Proteomes" id="UP000199701"/>
    </source>
</evidence>
<keyword evidence="4" id="KW-1185">Reference proteome</keyword>
<protein>
    <submittedName>
        <fullName evidence="3">EAL and modified HD-GYP domain-containing signal transduction protein</fullName>
    </submittedName>
</protein>
<dbReference type="PANTHER" id="PTHR33525:SF4">
    <property type="entry name" value="CYCLIC DI-GMP PHOSPHODIESTERASE CDGJ"/>
    <property type="match status" value="1"/>
</dbReference>
<reference evidence="3 4" key="1">
    <citation type="submission" date="2016-10" db="EMBL/GenBank/DDBJ databases">
        <authorList>
            <person name="de Groot N.N."/>
        </authorList>
    </citation>
    <scope>NUCLEOTIDE SEQUENCE [LARGE SCALE GENOMIC DNA]</scope>
    <source>
        <strain evidence="3 4">DSM 9179</strain>
    </source>
</reference>
<dbReference type="InterPro" id="IPR001633">
    <property type="entry name" value="EAL_dom"/>
</dbReference>
<dbReference type="Proteomes" id="UP000199701">
    <property type="component" value="Unassembled WGS sequence"/>
</dbReference>
<dbReference type="OrthoDB" id="9804751at2"/>
<evidence type="ECO:0000259" key="1">
    <source>
        <dbReference type="PROSITE" id="PS50883"/>
    </source>
</evidence>
<sequence length="403" mass="46289">MFIARQPIFDRAMNVYGYELLFRTNEQASSYGLSTAESSTATVLGGLFELGLDQIVGNKRAFINFDYQFLLSDSIELINPNILVIEVLEDVEVDAPILYRIKELKDKGYKIALDDFVESIQTYPIVPMADIIKYDILITPLDTLNKDVKYGIEQGKIMLAEKIETEDEFIKAREMGFHLFQGYFFSKPKIVGGLRTRKTSTTVYQSIISELYTEEPSFEKLAEIISTDVNMAYRVMKVLGNEKDNHKDLNKTIKGSLLKMGFRELERWVNVLMLQELSGNKTQELIKMSLIRSKFGELIAINSNLAKRRYEISLMCLFSVLDTMLDQTMEDALVGIAVSEDVKEVLIYHRGELKPVYDIIRCCEQVDCTLLYQTTAQIEVDETRLFDWYIQAIAWSEDIMKSV</sequence>
<dbReference type="PROSITE" id="PS51833">
    <property type="entry name" value="HDOD"/>
    <property type="match status" value="1"/>
</dbReference>
<dbReference type="Gene3D" id="1.10.3210.10">
    <property type="entry name" value="Hypothetical protein af1432"/>
    <property type="match status" value="1"/>
</dbReference>
<organism evidence="3 4">
    <name type="scientific">[Clostridium] fimetarium</name>
    <dbReference type="NCBI Taxonomy" id="99656"/>
    <lineage>
        <taxon>Bacteria</taxon>
        <taxon>Bacillati</taxon>
        <taxon>Bacillota</taxon>
        <taxon>Clostridia</taxon>
        <taxon>Lachnospirales</taxon>
        <taxon>Lachnospiraceae</taxon>
    </lineage>
</organism>
<evidence type="ECO:0000313" key="3">
    <source>
        <dbReference type="EMBL" id="SEV83559.1"/>
    </source>
</evidence>
<dbReference type="PANTHER" id="PTHR33525">
    <property type="match status" value="1"/>
</dbReference>
<feature type="domain" description="HDOD" evidence="2">
    <location>
        <begin position="197"/>
        <end position="399"/>
    </location>
</feature>
<name>A0A1I0M5K2_9FIRM</name>
<dbReference type="InterPro" id="IPR013976">
    <property type="entry name" value="HDOD"/>
</dbReference>
<dbReference type="SUPFAM" id="SSF109604">
    <property type="entry name" value="HD-domain/PDEase-like"/>
    <property type="match status" value="1"/>
</dbReference>
<dbReference type="EMBL" id="FOJI01000001">
    <property type="protein sequence ID" value="SEV83559.1"/>
    <property type="molecule type" value="Genomic_DNA"/>
</dbReference>
<gene>
    <name evidence="3" type="ORF">SAMN05421659_101207</name>
</gene>
<dbReference type="PIRSF" id="PIRSF003180">
    <property type="entry name" value="DiGMPpdiest_YuxH"/>
    <property type="match status" value="1"/>
</dbReference>
<dbReference type="STRING" id="99656.SAMN05421659_101207"/>
<dbReference type="Gene3D" id="3.20.20.450">
    <property type="entry name" value="EAL domain"/>
    <property type="match status" value="1"/>
</dbReference>
<dbReference type="InterPro" id="IPR052340">
    <property type="entry name" value="RNase_Y/CdgJ"/>
</dbReference>
<dbReference type="RefSeq" id="WP_092449689.1">
    <property type="nucleotide sequence ID" value="NZ_FOJI01000001.1"/>
</dbReference>
<accession>A0A1I0M5K2</accession>
<dbReference type="InterPro" id="IPR014408">
    <property type="entry name" value="dGMP_Pdiesterase_EAL/HD-GYP"/>
</dbReference>
<dbReference type="SUPFAM" id="SSF141868">
    <property type="entry name" value="EAL domain-like"/>
    <property type="match status" value="1"/>
</dbReference>
<evidence type="ECO:0000259" key="2">
    <source>
        <dbReference type="PROSITE" id="PS51833"/>
    </source>
</evidence>
<feature type="domain" description="EAL" evidence="1">
    <location>
        <begin position="1"/>
        <end position="202"/>
    </location>
</feature>
<dbReference type="SMART" id="SM00052">
    <property type="entry name" value="EAL"/>
    <property type="match status" value="1"/>
</dbReference>
<dbReference type="AlphaFoldDB" id="A0A1I0M5K2"/>